<dbReference type="InterPro" id="IPR050314">
    <property type="entry name" value="Glycosyl_Hydrlase_18"/>
</dbReference>
<feature type="non-terminal residue" evidence="4">
    <location>
        <position position="167"/>
    </location>
</feature>
<dbReference type="InterPro" id="IPR002557">
    <property type="entry name" value="Chitin-bd_dom"/>
</dbReference>
<dbReference type="SUPFAM" id="SSF51445">
    <property type="entry name" value="(Trans)glycosidases"/>
    <property type="match status" value="2"/>
</dbReference>
<dbReference type="GO" id="GO:0005975">
    <property type="term" value="P:carbohydrate metabolic process"/>
    <property type="evidence" value="ECO:0007669"/>
    <property type="project" value="InterPro"/>
</dbReference>
<keyword evidence="5" id="KW-1185">Reference proteome</keyword>
<reference evidence="4 5" key="1">
    <citation type="journal article" date="2019" name="J. Hered.">
        <title>An Improved Genome Assembly for Drosophila navojoa, the Basal Species in the mojavensis Cluster.</title>
        <authorList>
            <person name="Vanderlinde T."/>
            <person name="Dupim E.G."/>
            <person name="Nazario-Yepiz N.O."/>
            <person name="Carvalho A.B."/>
        </authorList>
    </citation>
    <scope>NUCLEOTIDE SEQUENCE [LARGE SCALE GENOMIC DNA]</scope>
    <source>
        <strain evidence="4">Navoj_Jal97</strain>
        <tissue evidence="4">Whole organism</tissue>
    </source>
</reference>
<feature type="domain" description="GH18" evidence="3">
    <location>
        <begin position="1"/>
        <end position="43"/>
    </location>
</feature>
<feature type="compositionally biased region" description="Gly residues" evidence="2">
    <location>
        <begin position="51"/>
        <end position="64"/>
    </location>
</feature>
<gene>
    <name evidence="4" type="ORF">AWZ03_015187</name>
</gene>
<keyword evidence="1" id="KW-0732">Signal</keyword>
<dbReference type="AlphaFoldDB" id="A0A484AS13"/>
<organism evidence="4 5">
    <name type="scientific">Drosophila navojoa</name>
    <name type="common">Fruit fly</name>
    <dbReference type="NCBI Taxonomy" id="7232"/>
    <lineage>
        <taxon>Eukaryota</taxon>
        <taxon>Metazoa</taxon>
        <taxon>Ecdysozoa</taxon>
        <taxon>Arthropoda</taxon>
        <taxon>Hexapoda</taxon>
        <taxon>Insecta</taxon>
        <taxon>Pterygota</taxon>
        <taxon>Neoptera</taxon>
        <taxon>Endopterygota</taxon>
        <taxon>Diptera</taxon>
        <taxon>Brachycera</taxon>
        <taxon>Muscomorpha</taxon>
        <taxon>Ephydroidea</taxon>
        <taxon>Drosophilidae</taxon>
        <taxon>Drosophila</taxon>
    </lineage>
</organism>
<dbReference type="GO" id="GO:0006032">
    <property type="term" value="P:chitin catabolic process"/>
    <property type="evidence" value="ECO:0007669"/>
    <property type="project" value="TreeGrafter"/>
</dbReference>
<name>A0A484AS13_DRONA</name>
<dbReference type="InterPro" id="IPR036508">
    <property type="entry name" value="Chitin-bd_dom_sf"/>
</dbReference>
<dbReference type="EMBL" id="LSRL02004011">
    <property type="protein sequence ID" value="TDG38391.1"/>
    <property type="molecule type" value="Genomic_DNA"/>
</dbReference>
<dbReference type="Gene3D" id="3.20.20.80">
    <property type="entry name" value="Glycosidases"/>
    <property type="match status" value="2"/>
</dbReference>
<feature type="compositionally biased region" description="Gly residues" evidence="2">
    <location>
        <begin position="75"/>
        <end position="92"/>
    </location>
</feature>
<comment type="caution">
    <text evidence="4">The sequence shown here is derived from an EMBL/GenBank/DDBJ whole genome shotgun (WGS) entry which is preliminary data.</text>
</comment>
<dbReference type="PANTHER" id="PTHR11177:SF360">
    <property type="entry name" value="CHITINASE 4-RELATED"/>
    <property type="match status" value="1"/>
</dbReference>
<evidence type="ECO:0000256" key="1">
    <source>
        <dbReference type="ARBA" id="ARBA00022729"/>
    </source>
</evidence>
<dbReference type="OrthoDB" id="6020543at2759"/>
<proteinExistence type="predicted"/>
<sequence>MQLVQSRNLGGAMTWSIETDDFRGMCGETYPLLKAMNRGLGVDVGNGGGGSGGGGGGGGTGGGVTAAPTPKPTPEGGGGNGNGGNGNGGSGGGSSEGCTGDGYFWQIGDCNRFYQCVNGARYDFSCGEEILNCYWGTWANYRPGKGKFDSSNIDPFLCTHISYTFFG</sequence>
<evidence type="ECO:0000259" key="3">
    <source>
        <dbReference type="PROSITE" id="PS51910"/>
    </source>
</evidence>
<evidence type="ECO:0000313" key="4">
    <source>
        <dbReference type="EMBL" id="TDG38391.1"/>
    </source>
</evidence>
<evidence type="ECO:0000256" key="2">
    <source>
        <dbReference type="SAM" id="MobiDB-lite"/>
    </source>
</evidence>
<dbReference type="GO" id="GO:0008061">
    <property type="term" value="F:chitin binding"/>
    <property type="evidence" value="ECO:0007669"/>
    <property type="project" value="InterPro"/>
</dbReference>
<accession>A0A484AS13</accession>
<dbReference type="PROSITE" id="PS51910">
    <property type="entry name" value="GH18_2"/>
    <property type="match status" value="2"/>
</dbReference>
<dbReference type="SUPFAM" id="SSF57625">
    <property type="entry name" value="Invertebrate chitin-binding proteins"/>
    <property type="match status" value="1"/>
</dbReference>
<dbReference type="GO" id="GO:0005576">
    <property type="term" value="C:extracellular region"/>
    <property type="evidence" value="ECO:0007669"/>
    <property type="project" value="InterPro"/>
</dbReference>
<evidence type="ECO:0000313" key="5">
    <source>
        <dbReference type="Proteomes" id="UP000295192"/>
    </source>
</evidence>
<dbReference type="Pfam" id="PF01607">
    <property type="entry name" value="CBM_14"/>
    <property type="match status" value="1"/>
</dbReference>
<feature type="domain" description="GH18" evidence="3">
    <location>
        <begin position="129"/>
        <end position="167"/>
    </location>
</feature>
<dbReference type="Proteomes" id="UP000295192">
    <property type="component" value="Unassembled WGS sequence"/>
</dbReference>
<dbReference type="InterPro" id="IPR001223">
    <property type="entry name" value="Glyco_hydro18_cat"/>
</dbReference>
<feature type="region of interest" description="Disordered" evidence="2">
    <location>
        <begin position="51"/>
        <end position="92"/>
    </location>
</feature>
<protein>
    <recommendedName>
        <fullName evidence="3">GH18 domain-containing protein</fullName>
    </recommendedName>
</protein>
<dbReference type="InterPro" id="IPR017853">
    <property type="entry name" value="GH"/>
</dbReference>
<dbReference type="GO" id="GO:0004568">
    <property type="term" value="F:chitinase activity"/>
    <property type="evidence" value="ECO:0007669"/>
    <property type="project" value="TreeGrafter"/>
</dbReference>
<dbReference type="PANTHER" id="PTHR11177">
    <property type="entry name" value="CHITINASE"/>
    <property type="match status" value="1"/>
</dbReference>